<dbReference type="InterPro" id="IPR027387">
    <property type="entry name" value="Cytb/b6-like_sf"/>
</dbReference>
<dbReference type="Pfam" id="PF13183">
    <property type="entry name" value="Fer4_8"/>
    <property type="match status" value="1"/>
</dbReference>
<dbReference type="PANTHER" id="PTHR43255:SF2">
    <property type="entry name" value="HETERODISULFIDE REDUCTASE RELATED PROTEIN"/>
    <property type="match status" value="1"/>
</dbReference>
<dbReference type="InterPro" id="IPR051460">
    <property type="entry name" value="HdrC_iron-sulfur_subunit"/>
</dbReference>
<dbReference type="Proteomes" id="UP000183403">
    <property type="component" value="Unassembled WGS sequence"/>
</dbReference>
<dbReference type="InterPro" id="IPR036150">
    <property type="entry name" value="Cyt_b/b6_C_sf"/>
</dbReference>
<evidence type="ECO:0000259" key="3">
    <source>
        <dbReference type="PROSITE" id="PS51379"/>
    </source>
</evidence>
<feature type="domain" description="4Fe-4S ferredoxin-type" evidence="3">
    <location>
        <begin position="274"/>
        <end position="303"/>
    </location>
</feature>
<dbReference type="SUPFAM" id="SSF46548">
    <property type="entry name" value="alpha-helical ferredoxin"/>
    <property type="match status" value="1"/>
</dbReference>
<evidence type="ECO:0000313" key="5">
    <source>
        <dbReference type="Proteomes" id="UP000183403"/>
    </source>
</evidence>
<evidence type="ECO:0000256" key="2">
    <source>
        <dbReference type="SAM" id="Phobius"/>
    </source>
</evidence>
<dbReference type="Gene3D" id="1.20.810.10">
    <property type="entry name" value="Cytochrome Bc1 Complex, Chain C"/>
    <property type="match status" value="1"/>
</dbReference>
<dbReference type="SUPFAM" id="SSF81648">
    <property type="entry name" value="a domain/subunit of cytochrome bc1 complex (Ubiquinol-cytochrome c reductase)"/>
    <property type="match status" value="1"/>
</dbReference>
<dbReference type="InterPro" id="IPR017896">
    <property type="entry name" value="4Fe4S_Fe-S-bd"/>
</dbReference>
<reference evidence="4 5" key="1">
    <citation type="submission" date="2016-08" db="EMBL/GenBank/DDBJ databases">
        <title>New Insights into Marine Group III Euryarchaeota, from dark to light.</title>
        <authorList>
            <person name="Haro-Moreno J.M."/>
            <person name="Rodriguez-Valera F."/>
            <person name="Lopez-Garcia P."/>
            <person name="Moreira D."/>
            <person name="Martin-Cuadrado A.B."/>
        </authorList>
    </citation>
    <scope>NUCLEOTIDE SEQUENCE [LARGE SCALE GENOMIC DNA]</scope>
    <source>
        <strain evidence="4">CG-Epi6</strain>
    </source>
</reference>
<protein>
    <recommendedName>
        <fullName evidence="3">4Fe-4S ferredoxin-type domain-containing protein</fullName>
    </recommendedName>
</protein>
<feature type="transmembrane region" description="Helical" evidence="2">
    <location>
        <begin position="192"/>
        <end position="216"/>
    </location>
</feature>
<keyword evidence="2" id="KW-0812">Transmembrane</keyword>
<evidence type="ECO:0000256" key="1">
    <source>
        <dbReference type="ARBA" id="ARBA00007097"/>
    </source>
</evidence>
<proteinExistence type="inferred from homology"/>
<keyword evidence="2" id="KW-1133">Transmembrane helix</keyword>
<feature type="transmembrane region" description="Helical" evidence="2">
    <location>
        <begin position="140"/>
        <end position="159"/>
    </location>
</feature>
<dbReference type="Gene3D" id="1.10.1060.10">
    <property type="entry name" value="Alpha-helical ferredoxin"/>
    <property type="match status" value="1"/>
</dbReference>
<comment type="similarity">
    <text evidence="1">Belongs to the HdrC family.</text>
</comment>
<dbReference type="GO" id="GO:0005886">
    <property type="term" value="C:plasma membrane"/>
    <property type="evidence" value="ECO:0007669"/>
    <property type="project" value="TreeGrafter"/>
</dbReference>
<evidence type="ECO:0000313" key="4">
    <source>
        <dbReference type="EMBL" id="OIR09898.1"/>
    </source>
</evidence>
<feature type="transmembrane region" description="Helical" evidence="2">
    <location>
        <begin position="59"/>
        <end position="80"/>
    </location>
</feature>
<comment type="caution">
    <text evidence="4">The sequence shown here is derived from an EMBL/GenBank/DDBJ whole genome shotgun (WGS) entry which is preliminary data.</text>
</comment>
<feature type="domain" description="4Fe-4S ferredoxin-type" evidence="3">
    <location>
        <begin position="314"/>
        <end position="342"/>
    </location>
</feature>
<dbReference type="PROSITE" id="PS00198">
    <property type="entry name" value="4FE4S_FER_1"/>
    <property type="match status" value="1"/>
</dbReference>
<keyword evidence="2" id="KW-0472">Membrane</keyword>
<dbReference type="GO" id="GO:0051536">
    <property type="term" value="F:iron-sulfur cluster binding"/>
    <property type="evidence" value="ECO:0007669"/>
    <property type="project" value="InterPro"/>
</dbReference>
<dbReference type="AlphaFoldDB" id="A0A1J5SN28"/>
<dbReference type="PROSITE" id="PS51379">
    <property type="entry name" value="4FE4S_FER_2"/>
    <property type="match status" value="2"/>
</dbReference>
<sequence>MSENEIPEDDAVQMIYEDQVEQQELDTIRKLENREEHSVLEASMVKGEPLYPHEVSRDAVYTFYVISILFYLGAFIPPPLHESADPTAGTAYPPPLPDWYLLWAFGCLKVATDLKIGLPLSMIPFLGLEDFELFLMSAKVWGTLVQGLIVGLVVAVPFIDRALGAVIDPQYGDVINRGHERRPIEDPVRAAIGVYGIIMVIMLSIFSVNANIALYYPEVTTDILYAFTLWGPIVGALITYIFLDRRRSEGARPLNDEERFNLYSNGIQDRRMQRIYEFKLNRCYQCGLCDDICPVRDMEGEHELNIIFNTFQNKHDGVALWSCISCGMCTAVCPQNIEYVDYVLEQRLLATLGATTEGANINTPGSGGSPVGGITYDR</sequence>
<dbReference type="InterPro" id="IPR009051">
    <property type="entry name" value="Helical_ferredxn"/>
</dbReference>
<name>A0A1J5SN28_9ARCH</name>
<gene>
    <name evidence="4" type="ORF">BEU03_01370</name>
</gene>
<dbReference type="GO" id="GO:0016491">
    <property type="term" value="F:oxidoreductase activity"/>
    <property type="evidence" value="ECO:0007669"/>
    <property type="project" value="InterPro"/>
</dbReference>
<feature type="transmembrane region" description="Helical" evidence="2">
    <location>
        <begin position="223"/>
        <end position="243"/>
    </location>
</feature>
<dbReference type="EMBL" id="MIYV01000025">
    <property type="protein sequence ID" value="OIR09898.1"/>
    <property type="molecule type" value="Genomic_DNA"/>
</dbReference>
<dbReference type="PANTHER" id="PTHR43255">
    <property type="entry name" value="IRON-SULFUR-BINDING OXIDOREDUCTASE FADF-RELATED-RELATED"/>
    <property type="match status" value="1"/>
</dbReference>
<dbReference type="GO" id="GO:0009055">
    <property type="term" value="F:electron transfer activity"/>
    <property type="evidence" value="ECO:0007669"/>
    <property type="project" value="InterPro"/>
</dbReference>
<organism evidence="4 5">
    <name type="scientific">Marine Group III euryarchaeote CG-Epi6</name>
    <dbReference type="NCBI Taxonomy" id="1889000"/>
    <lineage>
        <taxon>Archaea</taxon>
        <taxon>Methanobacteriati</taxon>
        <taxon>Thermoplasmatota</taxon>
        <taxon>Thermoplasmata</taxon>
        <taxon>Candidatus Thermoprofundales</taxon>
    </lineage>
</organism>
<dbReference type="InterPro" id="IPR017900">
    <property type="entry name" value="4Fe4S_Fe_S_CS"/>
</dbReference>
<accession>A0A1J5SN28</accession>